<dbReference type="InterPro" id="IPR000326">
    <property type="entry name" value="PAP2/HPO"/>
</dbReference>
<dbReference type="Gene3D" id="1.20.144.10">
    <property type="entry name" value="Phosphatidic acid phosphatase type 2/haloperoxidase"/>
    <property type="match status" value="1"/>
</dbReference>
<evidence type="ECO:0000313" key="3">
    <source>
        <dbReference type="EMBL" id="MBV7672749.1"/>
    </source>
</evidence>
<dbReference type="PANTHER" id="PTHR14969:SF13">
    <property type="entry name" value="AT30094P"/>
    <property type="match status" value="1"/>
</dbReference>
<dbReference type="RefSeq" id="WP_228871686.1">
    <property type="nucleotide sequence ID" value="NZ_JAHUVW010000001.1"/>
</dbReference>
<sequence>MSPAGASASARAAVRRARRRTVWWCVLAAVAFAAVSGAVLAAGGGQIVPDTAVRRWALDNRPSQLVTVLRAVTATGTGVIPYLVALGAGLIAAPALQLVRERPAVVRFALPALASAAWLALGQVLRFGLMTAIARPRPPAQDWLTHASRWSFPSGHTTTSAMAAGLLLLALLARRPAAYRLWVGLTVVWAAVVGVSRVWLGVHWATDVLAGWLLAAAWVLAAAAILARVTAPPSGPRAG</sequence>
<feature type="transmembrane region" description="Helical" evidence="1">
    <location>
        <begin position="154"/>
        <end position="172"/>
    </location>
</feature>
<dbReference type="Pfam" id="PF01569">
    <property type="entry name" value="PAP2"/>
    <property type="match status" value="1"/>
</dbReference>
<keyword evidence="1" id="KW-0812">Transmembrane</keyword>
<feature type="transmembrane region" description="Helical" evidence="1">
    <location>
        <begin position="21"/>
        <end position="48"/>
    </location>
</feature>
<feature type="transmembrane region" description="Helical" evidence="1">
    <location>
        <begin position="68"/>
        <end position="96"/>
    </location>
</feature>
<comment type="caution">
    <text evidence="3">The sequence shown here is derived from an EMBL/GenBank/DDBJ whole genome shotgun (WGS) entry which is preliminary data.</text>
</comment>
<feature type="transmembrane region" description="Helical" evidence="1">
    <location>
        <begin position="208"/>
        <end position="227"/>
    </location>
</feature>
<name>A0ABS6TXC4_STRHA</name>
<keyword evidence="1" id="KW-1133">Transmembrane helix</keyword>
<gene>
    <name evidence="3" type="ORF">STHAL_25215</name>
</gene>
<feature type="transmembrane region" description="Helical" evidence="1">
    <location>
        <begin position="108"/>
        <end position="134"/>
    </location>
</feature>
<dbReference type="InterPro" id="IPR036938">
    <property type="entry name" value="PAP2/HPO_sf"/>
</dbReference>
<proteinExistence type="predicted"/>
<keyword evidence="4" id="KW-1185">Reference proteome</keyword>
<dbReference type="PANTHER" id="PTHR14969">
    <property type="entry name" value="SPHINGOSINE-1-PHOSPHATE PHOSPHOHYDROLASE"/>
    <property type="match status" value="1"/>
</dbReference>
<dbReference type="Proteomes" id="UP000735541">
    <property type="component" value="Unassembled WGS sequence"/>
</dbReference>
<evidence type="ECO:0000259" key="2">
    <source>
        <dbReference type="SMART" id="SM00014"/>
    </source>
</evidence>
<reference evidence="3 4" key="1">
    <citation type="submission" date="2021-07" db="EMBL/GenBank/DDBJ databases">
        <title>Sequencing Streptomyces halstedii LGO-A4 genome an citrus endophytic actinomycete.</title>
        <authorList>
            <person name="Samborskyy M."/>
            <person name="Scott N."/>
            <person name="Deglau R."/>
            <person name="Dickens S."/>
            <person name="Oliveira L.G."/>
        </authorList>
    </citation>
    <scope>NUCLEOTIDE SEQUENCE [LARGE SCALE GENOMIC DNA]</scope>
    <source>
        <strain evidence="3 4">LGO-A4</strain>
    </source>
</reference>
<evidence type="ECO:0000313" key="4">
    <source>
        <dbReference type="Proteomes" id="UP000735541"/>
    </source>
</evidence>
<keyword evidence="1" id="KW-0472">Membrane</keyword>
<evidence type="ECO:0000256" key="1">
    <source>
        <dbReference type="SAM" id="Phobius"/>
    </source>
</evidence>
<feature type="domain" description="Phosphatidic acid phosphatase type 2/haloperoxidase" evidence="2">
    <location>
        <begin position="112"/>
        <end position="223"/>
    </location>
</feature>
<dbReference type="SMART" id="SM00014">
    <property type="entry name" value="acidPPc"/>
    <property type="match status" value="1"/>
</dbReference>
<accession>A0ABS6TXC4</accession>
<dbReference type="SUPFAM" id="SSF48317">
    <property type="entry name" value="Acid phosphatase/Vanadium-dependent haloperoxidase"/>
    <property type="match status" value="1"/>
</dbReference>
<dbReference type="EMBL" id="JAHUVW010000001">
    <property type="protein sequence ID" value="MBV7672749.1"/>
    <property type="molecule type" value="Genomic_DNA"/>
</dbReference>
<organism evidence="3 4">
    <name type="scientific">Streptomyces halstedii</name>
    <dbReference type="NCBI Taxonomy" id="1944"/>
    <lineage>
        <taxon>Bacteria</taxon>
        <taxon>Bacillati</taxon>
        <taxon>Actinomycetota</taxon>
        <taxon>Actinomycetes</taxon>
        <taxon>Kitasatosporales</taxon>
        <taxon>Streptomycetaceae</taxon>
        <taxon>Streptomyces</taxon>
    </lineage>
</organism>
<protein>
    <submittedName>
        <fullName evidence="3">Phosphatase PAP2 family protein</fullName>
    </submittedName>
</protein>
<feature type="transmembrane region" description="Helical" evidence="1">
    <location>
        <begin position="179"/>
        <end position="202"/>
    </location>
</feature>